<evidence type="ECO:0000313" key="1">
    <source>
        <dbReference type="EMBL" id="SDW76646.1"/>
    </source>
</evidence>
<sequence length="48" mass="5201">MNGQQEARICVLGQRIKEAAELDMKVVANKGDLLALCDELNSLISEVA</sequence>
<organism evidence="1 2">
    <name type="scientific">Ruegeria halocynthiae</name>
    <dbReference type="NCBI Taxonomy" id="985054"/>
    <lineage>
        <taxon>Bacteria</taxon>
        <taxon>Pseudomonadati</taxon>
        <taxon>Pseudomonadota</taxon>
        <taxon>Alphaproteobacteria</taxon>
        <taxon>Rhodobacterales</taxon>
        <taxon>Roseobacteraceae</taxon>
        <taxon>Ruegeria</taxon>
    </lineage>
</organism>
<dbReference type="AlphaFoldDB" id="A0A1H2W860"/>
<gene>
    <name evidence="1" type="ORF">SAMN05444358_1011702</name>
</gene>
<dbReference type="Proteomes" id="UP000183400">
    <property type="component" value="Unassembled WGS sequence"/>
</dbReference>
<dbReference type="STRING" id="985054.SAMN05444358_1011702"/>
<evidence type="ECO:0000313" key="2">
    <source>
        <dbReference type="Proteomes" id="UP000183400"/>
    </source>
</evidence>
<proteinExistence type="predicted"/>
<keyword evidence="2" id="KW-1185">Reference proteome</keyword>
<name>A0A1H2W860_9RHOB</name>
<protein>
    <submittedName>
        <fullName evidence="1">Uncharacterized protein</fullName>
    </submittedName>
</protein>
<dbReference type="RefSeq" id="WP_176797670.1">
    <property type="nucleotide sequence ID" value="NZ_FNNP01000001.1"/>
</dbReference>
<accession>A0A1H2W860</accession>
<reference evidence="2" key="1">
    <citation type="submission" date="2016-10" db="EMBL/GenBank/DDBJ databases">
        <authorList>
            <person name="Varghese N."/>
            <person name="Submissions S."/>
        </authorList>
    </citation>
    <scope>NUCLEOTIDE SEQUENCE [LARGE SCALE GENOMIC DNA]</scope>
    <source>
        <strain evidence="2">DSM 27839</strain>
    </source>
</reference>
<dbReference type="EMBL" id="FNNP01000001">
    <property type="protein sequence ID" value="SDW76646.1"/>
    <property type="molecule type" value="Genomic_DNA"/>
</dbReference>